<dbReference type="PANTHER" id="PTHR43317">
    <property type="entry name" value="THERMOSPERMINE SYNTHASE ACAULIS5"/>
    <property type="match status" value="1"/>
</dbReference>
<feature type="transmembrane region" description="Helical" evidence="5">
    <location>
        <begin position="192"/>
        <end position="210"/>
    </location>
</feature>
<keyword evidence="5" id="KW-0472">Membrane</keyword>
<dbReference type="SUPFAM" id="SSF53335">
    <property type="entry name" value="S-adenosyl-L-methionine-dependent methyltransferases"/>
    <property type="match status" value="1"/>
</dbReference>
<keyword evidence="8" id="KW-1185">Reference proteome</keyword>
<dbReference type="InterPro" id="IPR029063">
    <property type="entry name" value="SAM-dependent_MTases_sf"/>
</dbReference>
<dbReference type="GO" id="GO:0010487">
    <property type="term" value="F:thermospermine synthase activity"/>
    <property type="evidence" value="ECO:0007669"/>
    <property type="project" value="TreeGrafter"/>
</dbReference>
<dbReference type="EMBL" id="LN885086">
    <property type="protein sequence ID" value="CUQ65378.1"/>
    <property type="molecule type" value="Genomic_DNA"/>
</dbReference>
<dbReference type="STRING" id="1715989.NITINOP_0402"/>
<name>A0A0S4KUQ4_9BACT</name>
<keyword evidence="3 4" id="KW-0620">Polyamine biosynthesis</keyword>
<evidence type="ECO:0000259" key="6">
    <source>
        <dbReference type="PROSITE" id="PS51006"/>
    </source>
</evidence>
<feature type="active site" description="Proton acceptor" evidence="4">
    <location>
        <position position="380"/>
    </location>
</feature>
<dbReference type="Proteomes" id="UP000066284">
    <property type="component" value="Chromosome 1"/>
</dbReference>
<feature type="transmembrane region" description="Helical" evidence="5">
    <location>
        <begin position="217"/>
        <end position="235"/>
    </location>
</feature>
<reference evidence="8" key="1">
    <citation type="submission" date="2015-09" db="EMBL/GenBank/DDBJ databases">
        <authorList>
            <person name="Daims H."/>
        </authorList>
    </citation>
    <scope>NUCLEOTIDE SEQUENCE [LARGE SCALE GENOMIC DNA]</scope>
</reference>
<evidence type="ECO:0000313" key="8">
    <source>
        <dbReference type="Proteomes" id="UP000066284"/>
    </source>
</evidence>
<feature type="transmembrane region" description="Helical" evidence="5">
    <location>
        <begin position="125"/>
        <end position="148"/>
    </location>
</feature>
<dbReference type="InterPro" id="IPR030374">
    <property type="entry name" value="PABS"/>
</dbReference>
<dbReference type="AlphaFoldDB" id="A0A0S4KUQ4"/>
<dbReference type="Gene3D" id="3.40.50.150">
    <property type="entry name" value="Vaccinia Virus protein VP39"/>
    <property type="match status" value="1"/>
</dbReference>
<keyword evidence="5" id="KW-0812">Transmembrane</keyword>
<dbReference type="KEGG" id="nio:NITINOP_0402"/>
<accession>A0A0S4KUQ4</accession>
<evidence type="ECO:0000256" key="3">
    <source>
        <dbReference type="ARBA" id="ARBA00023115"/>
    </source>
</evidence>
<comment type="similarity">
    <text evidence="1">Belongs to the spermidine/spermine synthase family.</text>
</comment>
<evidence type="ECO:0000256" key="4">
    <source>
        <dbReference type="PROSITE-ProRule" id="PRU00354"/>
    </source>
</evidence>
<dbReference type="PROSITE" id="PS51006">
    <property type="entry name" value="PABS_2"/>
    <property type="match status" value="1"/>
</dbReference>
<dbReference type="NCBIfam" id="NF037959">
    <property type="entry name" value="MFS_SpdSyn"/>
    <property type="match status" value="1"/>
</dbReference>
<evidence type="ECO:0000256" key="2">
    <source>
        <dbReference type="ARBA" id="ARBA00022679"/>
    </source>
</evidence>
<dbReference type="CDD" id="cd02440">
    <property type="entry name" value="AdoMet_MTases"/>
    <property type="match status" value="1"/>
</dbReference>
<feature type="transmembrane region" description="Helical" evidence="5">
    <location>
        <begin position="160"/>
        <end position="186"/>
    </location>
</feature>
<protein>
    <submittedName>
        <fullName evidence="7">Spermine synthase</fullName>
    </submittedName>
</protein>
<organism evidence="7 8">
    <name type="scientific">Candidatus Nitrospira inopinata</name>
    <dbReference type="NCBI Taxonomy" id="1715989"/>
    <lineage>
        <taxon>Bacteria</taxon>
        <taxon>Pseudomonadati</taxon>
        <taxon>Nitrospirota</taxon>
        <taxon>Nitrospiria</taxon>
        <taxon>Nitrospirales</taxon>
        <taxon>Nitrospiraceae</taxon>
        <taxon>Nitrospira</taxon>
    </lineage>
</organism>
<sequence length="524" mass="57140">MSRVETSSSRRTERNNAVPDRATHRLLLYGTVTLTGGAVMVLELLGTRIIGPFYGVSLYVWASLIAVTMIALALGYFIGGYAADRFPSVRLSHVLLAAALGTAVIPLLTGPVLRLTDSLGLRGGAFTSALLLFTFPLTALAMVGPYVIKRATRDLAGVGTVAGSVYAVSTVGSVAGTLLLGFYLLPLFGTKTILLSVSLLLASLSAVVSWQERARTAALAPTAMAVFAAFGLWSATGFAGSGKSLEGFAVLSEAESLYGWVRVVDDERYGIRLMLSDASVISAVDKKWDRSVLGYQQILGLLPNFRPRATQALLIGLGGGHVARDLKSQGLETDTIEIDPAVADAAQRFFSFKPTGRFLIGDARYEIKRLDRRYDIIIHDCFTGGTEPIHLLTQEMLGHLRELLTEEGLLALNYVGFRTGEGSEAVAAVYRTLKSLFPHVRTFTTDPTDFTDFVLLASGAPLDLERYRDDPRVSWLVQHEHHLQDTGGFIITDDYNPLERLQTRKAETYRKIFLERIAFDLLVR</sequence>
<feature type="transmembrane region" description="Helical" evidence="5">
    <location>
        <begin position="94"/>
        <end position="113"/>
    </location>
</feature>
<evidence type="ECO:0000313" key="7">
    <source>
        <dbReference type="EMBL" id="CUQ65378.1"/>
    </source>
</evidence>
<evidence type="ECO:0000256" key="5">
    <source>
        <dbReference type="SAM" id="Phobius"/>
    </source>
</evidence>
<feature type="domain" description="PABS" evidence="6">
    <location>
        <begin position="223"/>
        <end position="462"/>
    </location>
</feature>
<feature type="transmembrane region" description="Helical" evidence="5">
    <location>
        <begin position="26"/>
        <end position="46"/>
    </location>
</feature>
<evidence type="ECO:0000256" key="1">
    <source>
        <dbReference type="ARBA" id="ARBA00007867"/>
    </source>
</evidence>
<feature type="transmembrane region" description="Helical" evidence="5">
    <location>
        <begin position="58"/>
        <end position="82"/>
    </location>
</feature>
<gene>
    <name evidence="7" type="ORF">NITINOP_0402</name>
</gene>
<dbReference type="GO" id="GO:0006596">
    <property type="term" value="P:polyamine biosynthetic process"/>
    <property type="evidence" value="ECO:0007669"/>
    <property type="project" value="UniProtKB-UniRule"/>
</dbReference>
<proteinExistence type="inferred from homology"/>
<keyword evidence="2 4" id="KW-0808">Transferase</keyword>
<dbReference type="PANTHER" id="PTHR43317:SF1">
    <property type="entry name" value="THERMOSPERMINE SYNTHASE ACAULIS5"/>
    <property type="match status" value="1"/>
</dbReference>
<keyword evidence="5" id="KW-1133">Transmembrane helix</keyword>